<dbReference type="RefSeq" id="WP_149614255.1">
    <property type="nucleotide sequence ID" value="NZ_SEUK01000048.1"/>
</dbReference>
<name>A0AB73BHJ6_9GAMM</name>
<keyword evidence="1" id="KW-0255">Endonuclease</keyword>
<dbReference type="AlphaFoldDB" id="A0AB73BHJ6"/>
<accession>A0AB73BHJ6</accession>
<dbReference type="GO" id="GO:0004519">
    <property type="term" value="F:endonuclease activity"/>
    <property type="evidence" value="ECO:0007669"/>
    <property type="project" value="UniProtKB-KW"/>
</dbReference>
<evidence type="ECO:0000313" key="2">
    <source>
        <dbReference type="Proteomes" id="UP000324162"/>
    </source>
</evidence>
<dbReference type="Proteomes" id="UP000324162">
    <property type="component" value="Unassembled WGS sequence"/>
</dbReference>
<dbReference type="Gene3D" id="1.10.30.50">
    <property type="match status" value="1"/>
</dbReference>
<keyword evidence="1" id="KW-0540">Nuclease</keyword>
<proteinExistence type="predicted"/>
<comment type="caution">
    <text evidence="1">The sequence shown here is derived from an EMBL/GenBank/DDBJ whole genome shotgun (WGS) entry which is preliminary data.</text>
</comment>
<keyword evidence="1" id="KW-0378">Hydrolase</keyword>
<reference evidence="1 2" key="1">
    <citation type="submission" date="2019-01" db="EMBL/GenBank/DDBJ databases">
        <title>Genome sequences of marine Pseudoalteromonas species.</title>
        <authorList>
            <person name="Boraston A.B."/>
            <person name="Hehemann J.-H."/>
            <person name="Vickers C.J."/>
            <person name="Salama-Alber O."/>
            <person name="Abe K."/>
            <person name="Hettle A.J."/>
        </authorList>
    </citation>
    <scope>NUCLEOTIDE SEQUENCE [LARGE SCALE GENOMIC DNA]</scope>
    <source>
        <strain evidence="1 2">PS42</strain>
    </source>
</reference>
<dbReference type="EMBL" id="SEUK01000048">
    <property type="protein sequence ID" value="KAA1160762.1"/>
    <property type="molecule type" value="Genomic_DNA"/>
</dbReference>
<gene>
    <name evidence="1" type="ORF">EU508_09955</name>
</gene>
<protein>
    <submittedName>
        <fullName evidence="1">HNH endonuclease</fullName>
    </submittedName>
</protein>
<organism evidence="1 2">
    <name type="scientific">Pseudoalteromonas fuliginea</name>
    <dbReference type="NCBI Taxonomy" id="1872678"/>
    <lineage>
        <taxon>Bacteria</taxon>
        <taxon>Pseudomonadati</taxon>
        <taxon>Pseudomonadota</taxon>
        <taxon>Gammaproteobacteria</taxon>
        <taxon>Alteromonadales</taxon>
        <taxon>Pseudoalteromonadaceae</taxon>
        <taxon>Pseudoalteromonas</taxon>
    </lineage>
</organism>
<sequence length="207" mass="24309">MAKLILTADDIANIKYSVTLGHSSWPNAILDTIKRKIKSHHLERQENCCCYCNRNIHGEFKMVIDIEHILPKSKYLRYMFTQKNLSVACKRCNMNIKKSDLEFLEFPINSASKRVFRSGFYKFIHPNLDKYDSHLMLNNVQRGRKRLIKYNVVNESRKGAFTYKYFKLEALELNSFDIAQGATERTEINDTEINLEFETLVKKLNSQ</sequence>
<evidence type="ECO:0000313" key="1">
    <source>
        <dbReference type="EMBL" id="KAA1160762.1"/>
    </source>
</evidence>